<organism evidence="1 2">
    <name type="scientific">Escallonia rubra</name>
    <dbReference type="NCBI Taxonomy" id="112253"/>
    <lineage>
        <taxon>Eukaryota</taxon>
        <taxon>Viridiplantae</taxon>
        <taxon>Streptophyta</taxon>
        <taxon>Embryophyta</taxon>
        <taxon>Tracheophyta</taxon>
        <taxon>Spermatophyta</taxon>
        <taxon>Magnoliopsida</taxon>
        <taxon>eudicotyledons</taxon>
        <taxon>Gunneridae</taxon>
        <taxon>Pentapetalae</taxon>
        <taxon>asterids</taxon>
        <taxon>campanulids</taxon>
        <taxon>Escalloniales</taxon>
        <taxon>Escalloniaceae</taxon>
        <taxon>Escallonia</taxon>
    </lineage>
</organism>
<comment type="caution">
    <text evidence="1">The sequence shown here is derived from an EMBL/GenBank/DDBJ whole genome shotgun (WGS) entry which is preliminary data.</text>
</comment>
<name>A0AA88TZG8_9ASTE</name>
<accession>A0AA88TZG8</accession>
<sequence length="59" mass="6796">MAIFSHGKVNGLLTKQDFQRAAYHSDAIVMGISAQMSSLEFYKDEKGTFRSQRRQVLWD</sequence>
<keyword evidence="2" id="KW-1185">Reference proteome</keyword>
<dbReference type="Proteomes" id="UP001187471">
    <property type="component" value="Unassembled WGS sequence"/>
</dbReference>
<evidence type="ECO:0000313" key="2">
    <source>
        <dbReference type="Proteomes" id="UP001187471"/>
    </source>
</evidence>
<dbReference type="EMBL" id="JAVXUO010003188">
    <property type="protein sequence ID" value="KAK2965699.1"/>
    <property type="molecule type" value="Genomic_DNA"/>
</dbReference>
<evidence type="ECO:0000313" key="1">
    <source>
        <dbReference type="EMBL" id="KAK2965699.1"/>
    </source>
</evidence>
<protein>
    <submittedName>
        <fullName evidence="1">Uncharacterized protein</fullName>
    </submittedName>
</protein>
<proteinExistence type="predicted"/>
<reference evidence="1" key="1">
    <citation type="submission" date="2022-12" db="EMBL/GenBank/DDBJ databases">
        <title>Draft genome assemblies for two species of Escallonia (Escalloniales).</title>
        <authorList>
            <person name="Chanderbali A."/>
            <person name="Dervinis C."/>
            <person name="Anghel I."/>
            <person name="Soltis D."/>
            <person name="Soltis P."/>
            <person name="Zapata F."/>
        </authorList>
    </citation>
    <scope>NUCLEOTIDE SEQUENCE</scope>
    <source>
        <strain evidence="1">UCBG92.1500</strain>
        <tissue evidence="1">Leaf</tissue>
    </source>
</reference>
<dbReference type="AlphaFoldDB" id="A0AA88TZG8"/>
<gene>
    <name evidence="1" type="ORF">RJ640_022226</name>
</gene>